<proteinExistence type="predicted"/>
<dbReference type="Gene3D" id="3.40.50.300">
    <property type="entry name" value="P-loop containing nucleotide triphosphate hydrolases"/>
    <property type="match status" value="1"/>
</dbReference>
<feature type="domain" description="DUF3696" evidence="1">
    <location>
        <begin position="335"/>
        <end position="384"/>
    </location>
</feature>
<dbReference type="InterPro" id="IPR022532">
    <property type="entry name" value="DUF3696"/>
</dbReference>
<name>A0ABT3XY88_9FLAO</name>
<sequence length="385" mass="43648">MITELNLKNFKSIKSKKFQLRNLNVVIGMNGQGKSSFIQSLLLLRQSDIFEDQLLQLNLGNTGIINLGSAKDVLYQYAPEEESVSYSITFDNENLLEFSTTYNADSDILPIEYRNTNIDIALQSIVKEPLFTKRFQYLNAQRIEPSDENRASYTSVILNDDLGINGQYTAHYIDKFGDKPIAFDNLLHSNSFIKDEILEQDLIKSSLLEQINFWLGEISPKVSVKTKKITNSLVLLGYEFAQSGVGFTNEFAPQNVGFGISYSLHVITAILKARKGDLVIIENPESHIHPRGQAELGKLIALAAQNDVQIIIETHSDHIINGIRVAVKENNDLSDRVIMFYFEKLFNSDEQFSQITDINVDKNGSLDIYPKNFLSEWSNQLFKLM</sequence>
<dbReference type="InterPro" id="IPR014592">
    <property type="entry name" value="P-loop_UCP034888"/>
</dbReference>
<dbReference type="Proteomes" id="UP001070176">
    <property type="component" value="Unassembled WGS sequence"/>
</dbReference>
<dbReference type="SUPFAM" id="SSF52540">
    <property type="entry name" value="P-loop containing nucleoside triphosphate hydrolases"/>
    <property type="match status" value="1"/>
</dbReference>
<keyword evidence="4" id="KW-1185">Reference proteome</keyword>
<accession>A0ABT3XY88</accession>
<dbReference type="EMBL" id="JAOVZV010000001">
    <property type="protein sequence ID" value="MCX8530860.1"/>
    <property type="molecule type" value="Genomic_DNA"/>
</dbReference>
<gene>
    <name evidence="3" type="ORF">OEA66_00685</name>
</gene>
<comment type="caution">
    <text evidence="3">The sequence shown here is derived from an EMBL/GenBank/DDBJ whole genome shotgun (WGS) entry which is preliminary data.</text>
</comment>
<evidence type="ECO:0000259" key="1">
    <source>
        <dbReference type="Pfam" id="PF12476"/>
    </source>
</evidence>
<evidence type="ECO:0000259" key="2">
    <source>
        <dbReference type="Pfam" id="PF13304"/>
    </source>
</evidence>
<evidence type="ECO:0000313" key="4">
    <source>
        <dbReference type="Proteomes" id="UP001070176"/>
    </source>
</evidence>
<dbReference type="Pfam" id="PF13304">
    <property type="entry name" value="AAA_21"/>
    <property type="match status" value="1"/>
</dbReference>
<dbReference type="PANTHER" id="PTHR43581:SF2">
    <property type="entry name" value="EXCINUCLEASE ATPASE SUBUNIT"/>
    <property type="match status" value="1"/>
</dbReference>
<protein>
    <submittedName>
        <fullName evidence="3">DUF3696 domain-containing protein</fullName>
    </submittedName>
</protein>
<dbReference type="InterPro" id="IPR051396">
    <property type="entry name" value="Bact_Antivir_Def_Nuclease"/>
</dbReference>
<dbReference type="RefSeq" id="WP_267279536.1">
    <property type="nucleotide sequence ID" value="NZ_JAOVZV010000001.1"/>
</dbReference>
<organism evidence="3 4">
    <name type="scientific">Chryseobacterium luquanense</name>
    <dbReference type="NCBI Taxonomy" id="2983766"/>
    <lineage>
        <taxon>Bacteria</taxon>
        <taxon>Pseudomonadati</taxon>
        <taxon>Bacteroidota</taxon>
        <taxon>Flavobacteriia</taxon>
        <taxon>Flavobacteriales</taxon>
        <taxon>Weeksellaceae</taxon>
        <taxon>Chryseobacterium group</taxon>
        <taxon>Chryseobacterium</taxon>
    </lineage>
</organism>
<dbReference type="InterPro" id="IPR027417">
    <property type="entry name" value="P-loop_NTPase"/>
</dbReference>
<reference evidence="3" key="1">
    <citation type="submission" date="2022-10" db="EMBL/GenBank/DDBJ databases">
        <title>Chryseobacterium sp. nov., a novel bacterial species.</title>
        <authorList>
            <person name="Cao Y."/>
        </authorList>
    </citation>
    <scope>NUCLEOTIDE SEQUENCE</scope>
    <source>
        <strain evidence="3">KC 927</strain>
    </source>
</reference>
<dbReference type="Pfam" id="PF12476">
    <property type="entry name" value="DUF3696"/>
    <property type="match status" value="1"/>
</dbReference>
<dbReference type="PANTHER" id="PTHR43581">
    <property type="entry name" value="ATP/GTP PHOSPHATASE"/>
    <property type="match status" value="1"/>
</dbReference>
<dbReference type="InterPro" id="IPR003959">
    <property type="entry name" value="ATPase_AAA_core"/>
</dbReference>
<evidence type="ECO:0000313" key="3">
    <source>
        <dbReference type="EMBL" id="MCX8530860.1"/>
    </source>
</evidence>
<dbReference type="PIRSF" id="PIRSF034888">
    <property type="entry name" value="P-loop_UCP034888"/>
    <property type="match status" value="1"/>
</dbReference>
<feature type="domain" description="ATPase AAA-type core" evidence="2">
    <location>
        <begin position="23"/>
        <end position="321"/>
    </location>
</feature>